<evidence type="ECO:0000313" key="12">
    <source>
        <dbReference type="EMBL" id="MEU0708279.1"/>
    </source>
</evidence>
<dbReference type="CDD" id="cd11480">
    <property type="entry name" value="SLC5sbd_u4"/>
    <property type="match status" value="1"/>
</dbReference>
<evidence type="ECO:0000256" key="7">
    <source>
        <dbReference type="ARBA" id="ARBA00022989"/>
    </source>
</evidence>
<evidence type="ECO:0000256" key="11">
    <source>
        <dbReference type="SAM" id="Phobius"/>
    </source>
</evidence>
<dbReference type="EMBL" id="JBEXZR010000009">
    <property type="protein sequence ID" value="MEU0708279.1"/>
    <property type="molecule type" value="Genomic_DNA"/>
</dbReference>
<organism evidence="12 13">
    <name type="scientific">Streptomyces lavendulocolor</name>
    <dbReference type="NCBI Taxonomy" id="67316"/>
    <lineage>
        <taxon>Bacteria</taxon>
        <taxon>Bacillati</taxon>
        <taxon>Actinomycetota</taxon>
        <taxon>Actinomycetes</taxon>
        <taxon>Kitasatosporales</taxon>
        <taxon>Streptomycetaceae</taxon>
        <taxon>Streptomyces</taxon>
    </lineage>
</organism>
<keyword evidence="8 11" id="KW-0472">Membrane</keyword>
<feature type="transmembrane region" description="Helical" evidence="11">
    <location>
        <begin position="464"/>
        <end position="481"/>
    </location>
</feature>
<feature type="transmembrane region" description="Helical" evidence="11">
    <location>
        <begin position="501"/>
        <end position="521"/>
    </location>
</feature>
<evidence type="ECO:0000256" key="1">
    <source>
        <dbReference type="ARBA" id="ARBA00004651"/>
    </source>
</evidence>
<dbReference type="InterPro" id="IPR038377">
    <property type="entry name" value="Na/Glc_symporter_sf"/>
</dbReference>
<feature type="compositionally biased region" description="Basic residues" evidence="10">
    <location>
        <begin position="566"/>
        <end position="576"/>
    </location>
</feature>
<feature type="transmembrane region" description="Helical" evidence="11">
    <location>
        <begin position="26"/>
        <end position="46"/>
    </location>
</feature>
<keyword evidence="5 11" id="KW-0812">Transmembrane</keyword>
<dbReference type="Gene3D" id="1.20.1730.10">
    <property type="entry name" value="Sodium/glucose cotransporter"/>
    <property type="match status" value="1"/>
</dbReference>
<name>A0ABV2W419_9ACTN</name>
<feature type="region of interest" description="Disordered" evidence="10">
    <location>
        <begin position="553"/>
        <end position="602"/>
    </location>
</feature>
<evidence type="ECO:0000256" key="4">
    <source>
        <dbReference type="ARBA" id="ARBA00022475"/>
    </source>
</evidence>
<sequence length="602" mass="61478">MSTLTHPSTEILLAASGALDQDARDLVLIGFLAFVVPILFICVLSGPERDRVEDFYMAGRTLRPLRGALVLSGVYLSAATVLGTTGSVAIYGYDGLLIALCTVLSLGVLLLLAGPLRRHAGYTLGDTFALRAPGPAVRIAVAVVTLSACVPYLVVQLSGAGVTTAALLGLSGPGVEQTAIVMIGALVVCATVFGGMRGTVVIQVIKTLVLLGAAAAVTAVLLHRFGWDTDSLLRAAAQGSGRPDAYLRPGLRFAGTGARSTLDLIGLMVTIVLGVACLPHVTMQLGAAPDAASARRTVRHTIGIVGAFCLATAVLGLGAAALVGAPAVVGADPGGNSALLLLTAVLAGGPTAGTGGALLVALVSSAVFLTTLAVVASVTLAAAAAVAHDLYTRVLRHGRTTEGREVAAARWASAGAGVLSIALAVGVQGWNVQFLSVISLAVAASSLLPALVYSLFWRGFNRTGLLWTLYGGLVCAVGLQLSSPVFSGSPAALFPDRHFDWFPLQTVVLVSLPVAFLLGLLGSMRGRRRTRVPSAEMSGMPYGSGYAPDEVPYGTGYAPDGTARPPHGHGQAHGHGHAYEPGRTYGPGRAYGGRTEEPLPPE</sequence>
<keyword evidence="3" id="KW-0813">Transport</keyword>
<evidence type="ECO:0000256" key="10">
    <source>
        <dbReference type="SAM" id="MobiDB-lite"/>
    </source>
</evidence>
<feature type="transmembrane region" description="Helical" evidence="11">
    <location>
        <begin position="136"/>
        <end position="155"/>
    </location>
</feature>
<dbReference type="Proteomes" id="UP001550378">
    <property type="component" value="Unassembled WGS sequence"/>
</dbReference>
<evidence type="ECO:0000256" key="6">
    <source>
        <dbReference type="ARBA" id="ARBA00022847"/>
    </source>
</evidence>
<accession>A0ABV2W419</accession>
<keyword evidence="7 11" id="KW-1133">Transmembrane helix</keyword>
<protein>
    <submittedName>
        <fullName evidence="12">Cation acetate symporter</fullName>
    </submittedName>
</protein>
<feature type="transmembrane region" description="Helical" evidence="11">
    <location>
        <begin position="358"/>
        <end position="387"/>
    </location>
</feature>
<comment type="caution">
    <text evidence="12">The sequence shown here is derived from an EMBL/GenBank/DDBJ whole genome shotgun (WGS) entry which is preliminary data.</text>
</comment>
<evidence type="ECO:0000313" key="13">
    <source>
        <dbReference type="Proteomes" id="UP001550378"/>
    </source>
</evidence>
<evidence type="ECO:0000256" key="9">
    <source>
        <dbReference type="RuleBase" id="RU362091"/>
    </source>
</evidence>
<feature type="transmembrane region" description="Helical" evidence="11">
    <location>
        <begin position="264"/>
        <end position="281"/>
    </location>
</feature>
<keyword evidence="6" id="KW-0769">Symport</keyword>
<comment type="subcellular location">
    <subcellularLocation>
        <location evidence="1">Cell membrane</location>
        <topology evidence="1">Multi-pass membrane protein</topology>
    </subcellularLocation>
</comment>
<feature type="transmembrane region" description="Helical" evidence="11">
    <location>
        <begin position="96"/>
        <end position="116"/>
    </location>
</feature>
<gene>
    <name evidence="12" type="ORF">ABZ508_13070</name>
</gene>
<feature type="transmembrane region" description="Helical" evidence="11">
    <location>
        <begin position="302"/>
        <end position="329"/>
    </location>
</feature>
<comment type="similarity">
    <text evidence="2 9">Belongs to the sodium:solute symporter (SSF) (TC 2.A.21) family.</text>
</comment>
<feature type="transmembrane region" description="Helical" evidence="11">
    <location>
        <begin position="175"/>
        <end position="196"/>
    </location>
</feature>
<keyword evidence="4" id="KW-1003">Cell membrane</keyword>
<dbReference type="PANTHER" id="PTHR48086:SF6">
    <property type="entry name" value="CATION_ACETATE SYMPORTER ACTP"/>
    <property type="match status" value="1"/>
</dbReference>
<dbReference type="Pfam" id="PF00474">
    <property type="entry name" value="SSF"/>
    <property type="match status" value="1"/>
</dbReference>
<dbReference type="InterPro" id="IPR050277">
    <property type="entry name" value="Sodium:Solute_Symporter"/>
</dbReference>
<feature type="transmembrane region" description="Helical" evidence="11">
    <location>
        <begin position="208"/>
        <end position="227"/>
    </location>
</feature>
<proteinExistence type="inferred from homology"/>
<dbReference type="RefSeq" id="WP_359806118.1">
    <property type="nucleotide sequence ID" value="NZ_JBEXZO010000011.1"/>
</dbReference>
<evidence type="ECO:0000256" key="5">
    <source>
        <dbReference type="ARBA" id="ARBA00022692"/>
    </source>
</evidence>
<dbReference type="PROSITE" id="PS50283">
    <property type="entry name" value="NA_SOLUT_SYMP_3"/>
    <property type="match status" value="1"/>
</dbReference>
<feature type="transmembrane region" description="Helical" evidence="11">
    <location>
        <begin position="434"/>
        <end position="457"/>
    </location>
</feature>
<feature type="transmembrane region" description="Helical" evidence="11">
    <location>
        <begin position="67"/>
        <end position="90"/>
    </location>
</feature>
<evidence type="ECO:0000256" key="3">
    <source>
        <dbReference type="ARBA" id="ARBA00022448"/>
    </source>
</evidence>
<evidence type="ECO:0000256" key="8">
    <source>
        <dbReference type="ARBA" id="ARBA00023136"/>
    </source>
</evidence>
<dbReference type="PANTHER" id="PTHR48086">
    <property type="entry name" value="SODIUM/PROLINE SYMPORTER-RELATED"/>
    <property type="match status" value="1"/>
</dbReference>
<dbReference type="InterPro" id="IPR001734">
    <property type="entry name" value="Na/solute_symporter"/>
</dbReference>
<keyword evidence="13" id="KW-1185">Reference proteome</keyword>
<reference evidence="12 13" key="1">
    <citation type="submission" date="2024-06" db="EMBL/GenBank/DDBJ databases">
        <title>The Natural Products Discovery Center: Release of the First 8490 Sequenced Strains for Exploring Actinobacteria Biosynthetic Diversity.</title>
        <authorList>
            <person name="Kalkreuter E."/>
            <person name="Kautsar S.A."/>
            <person name="Yang D."/>
            <person name="Bader C.D."/>
            <person name="Teijaro C.N."/>
            <person name="Fluegel L."/>
            <person name="Davis C.M."/>
            <person name="Simpson J.R."/>
            <person name="Lauterbach L."/>
            <person name="Steele A.D."/>
            <person name="Gui C."/>
            <person name="Meng S."/>
            <person name="Li G."/>
            <person name="Viehrig K."/>
            <person name="Ye F."/>
            <person name="Su P."/>
            <person name="Kiefer A.F."/>
            <person name="Nichols A."/>
            <person name="Cepeda A.J."/>
            <person name="Yan W."/>
            <person name="Fan B."/>
            <person name="Jiang Y."/>
            <person name="Adhikari A."/>
            <person name="Zheng C.-J."/>
            <person name="Schuster L."/>
            <person name="Cowan T.M."/>
            <person name="Smanski M.J."/>
            <person name="Chevrette M.G."/>
            <person name="De Carvalho L.P.S."/>
            <person name="Shen B."/>
        </authorList>
    </citation>
    <scope>NUCLEOTIDE SEQUENCE [LARGE SCALE GENOMIC DNA]</scope>
    <source>
        <strain evidence="12 13">NPDC006337</strain>
    </source>
</reference>
<evidence type="ECO:0000256" key="2">
    <source>
        <dbReference type="ARBA" id="ARBA00006434"/>
    </source>
</evidence>